<name>A0A941BGP3_9BURK</name>
<dbReference type="Pfam" id="PF07394">
    <property type="entry name" value="DUF1501"/>
    <property type="match status" value="1"/>
</dbReference>
<dbReference type="RefSeq" id="WP_210853752.1">
    <property type="nucleotide sequence ID" value="NZ_JAGQDD010000005.1"/>
</dbReference>
<proteinExistence type="predicted"/>
<dbReference type="PROSITE" id="PS51318">
    <property type="entry name" value="TAT"/>
    <property type="match status" value="1"/>
</dbReference>
<evidence type="ECO:0000313" key="1">
    <source>
        <dbReference type="EMBL" id="MBQ0930753.1"/>
    </source>
</evidence>
<dbReference type="PANTHER" id="PTHR43737">
    <property type="entry name" value="BLL7424 PROTEIN"/>
    <property type="match status" value="1"/>
</dbReference>
<keyword evidence="2" id="KW-1185">Reference proteome</keyword>
<sequence length="401" mass="42647">MNHDDLPLNNLSRRRWLGGVAALASTMAVPRLVMAGAAGPEDPRMVFVILRGGMDGLAAVPALGDPDFASARGPMAQYGRPTLPLEQGFALHPELGKLHEAYKAGELTVVHAVAQAYRERSHFDGQQLLESGGLQPYTLRDGWLGRALKVGGLRKGLAIANAVPLVLRGSPGVDTWAPSALPDPPTELLERLRMLYADDKELLTALSRAQSLRDDQGGSMASVDPRKGGHDAFRNLAKRAAEFLSQPNGPQIAVLELGGWDSHTNAVSPTGRLAHNFSVLDAGLGQLRETLQASSAWRRTVVVAATEFGRTVATNGTQGTDHGTASAAFVLGGAVRGGRVLTDWPGLAPAQLHERRDLRPTTDLRAVFKGVLADHMRLSTQALAQVVFPDSAAIAPLRLIA</sequence>
<dbReference type="InterPro" id="IPR017850">
    <property type="entry name" value="Alkaline_phosphatase_core_sf"/>
</dbReference>
<dbReference type="EMBL" id="JAGQDD010000005">
    <property type="protein sequence ID" value="MBQ0930753.1"/>
    <property type="molecule type" value="Genomic_DNA"/>
</dbReference>
<organism evidence="1 2">
    <name type="scientific">Ideonella alba</name>
    <dbReference type="NCBI Taxonomy" id="2824118"/>
    <lineage>
        <taxon>Bacteria</taxon>
        <taxon>Pseudomonadati</taxon>
        <taxon>Pseudomonadota</taxon>
        <taxon>Betaproteobacteria</taxon>
        <taxon>Burkholderiales</taxon>
        <taxon>Sphaerotilaceae</taxon>
        <taxon>Ideonella</taxon>
    </lineage>
</organism>
<dbReference type="SUPFAM" id="SSF53649">
    <property type="entry name" value="Alkaline phosphatase-like"/>
    <property type="match status" value="1"/>
</dbReference>
<dbReference type="InterPro" id="IPR010869">
    <property type="entry name" value="DUF1501"/>
</dbReference>
<accession>A0A941BGP3</accession>
<evidence type="ECO:0000313" key="2">
    <source>
        <dbReference type="Proteomes" id="UP000676246"/>
    </source>
</evidence>
<protein>
    <submittedName>
        <fullName evidence="1">DUF1501 domain-containing protein</fullName>
    </submittedName>
</protein>
<reference evidence="1 2" key="1">
    <citation type="submission" date="2021-04" db="EMBL/GenBank/DDBJ databases">
        <title>The genome sequence of Ideonella sp. 3Y2.</title>
        <authorList>
            <person name="Liu Y."/>
        </authorList>
    </citation>
    <scope>NUCLEOTIDE SEQUENCE [LARGE SCALE GENOMIC DNA]</scope>
    <source>
        <strain evidence="1 2">3Y2</strain>
    </source>
</reference>
<dbReference type="PANTHER" id="PTHR43737:SF1">
    <property type="entry name" value="DUF1501 DOMAIN-CONTAINING PROTEIN"/>
    <property type="match status" value="1"/>
</dbReference>
<dbReference type="AlphaFoldDB" id="A0A941BGP3"/>
<dbReference type="Proteomes" id="UP000676246">
    <property type="component" value="Unassembled WGS sequence"/>
</dbReference>
<dbReference type="InterPro" id="IPR006311">
    <property type="entry name" value="TAT_signal"/>
</dbReference>
<comment type="caution">
    <text evidence="1">The sequence shown here is derived from an EMBL/GenBank/DDBJ whole genome shotgun (WGS) entry which is preliminary data.</text>
</comment>
<gene>
    <name evidence="1" type="ORF">KAK03_09645</name>
</gene>